<keyword evidence="1" id="KW-0732">Signal</keyword>
<reference evidence="2 3" key="1">
    <citation type="submission" date="2022-05" db="EMBL/GenBank/DDBJ databases">
        <title>Genome Sequencing of Bee-Associated Microbes.</title>
        <authorList>
            <person name="Dunlap C."/>
        </authorList>
    </citation>
    <scope>NUCLEOTIDE SEQUENCE [LARGE SCALE GENOMIC DNA]</scope>
    <source>
        <strain evidence="2 3">NRRL NRS-1438</strain>
    </source>
</reference>
<evidence type="ECO:0000313" key="2">
    <source>
        <dbReference type="EMBL" id="MCY9523263.1"/>
    </source>
</evidence>
<accession>A0ABT4E436</accession>
<organism evidence="2 3">
    <name type="scientific">Paenibacillus apiarius</name>
    <dbReference type="NCBI Taxonomy" id="46240"/>
    <lineage>
        <taxon>Bacteria</taxon>
        <taxon>Bacillati</taxon>
        <taxon>Bacillota</taxon>
        <taxon>Bacilli</taxon>
        <taxon>Bacillales</taxon>
        <taxon>Paenibacillaceae</taxon>
        <taxon>Paenibacillus</taxon>
    </lineage>
</organism>
<gene>
    <name evidence="2" type="ORF">M5X09_27055</name>
</gene>
<feature type="signal peptide" evidence="1">
    <location>
        <begin position="1"/>
        <end position="27"/>
    </location>
</feature>
<protein>
    <submittedName>
        <fullName evidence="2">Uncharacterized protein</fullName>
    </submittedName>
</protein>
<dbReference type="RefSeq" id="WP_087432102.1">
    <property type="nucleotide sequence ID" value="NZ_JAMDLV010000058.1"/>
</dbReference>
<evidence type="ECO:0000313" key="3">
    <source>
        <dbReference type="Proteomes" id="UP001207626"/>
    </source>
</evidence>
<keyword evidence="3" id="KW-1185">Reference proteome</keyword>
<dbReference type="EMBL" id="JAMDLW010000062">
    <property type="protein sequence ID" value="MCY9523263.1"/>
    <property type="molecule type" value="Genomic_DNA"/>
</dbReference>
<dbReference type="Proteomes" id="UP001207626">
    <property type="component" value="Unassembled WGS sequence"/>
</dbReference>
<name>A0ABT4E436_9BACL</name>
<comment type="caution">
    <text evidence="2">The sequence shown here is derived from an EMBL/GenBank/DDBJ whole genome shotgun (WGS) entry which is preliminary data.</text>
</comment>
<proteinExistence type="predicted"/>
<sequence length="182" mass="20463">MKFNKKSIAIVIGVLLAVSGTSVYASATYTDLFRTVTFSDLFPTESSEEQSEVQFIQDTLEKSWKKGLDQIISQTNSSATTFTVDSYTVLNHLEATDDSFLSKLSTQEKSSFLAAYYSEERRKNLDVGDYMPALMLSKDGLEAKQYWEKKDGSIIVIDLKTKNEDGDNLWYVSDNAKILNSN</sequence>
<feature type="chain" id="PRO_5046154249" evidence="1">
    <location>
        <begin position="28"/>
        <end position="182"/>
    </location>
</feature>
<evidence type="ECO:0000256" key="1">
    <source>
        <dbReference type="SAM" id="SignalP"/>
    </source>
</evidence>